<feature type="region of interest" description="Disordered" evidence="1">
    <location>
        <begin position="36"/>
        <end position="62"/>
    </location>
</feature>
<keyword evidence="2" id="KW-0732">Signal</keyword>
<name>A0A975Q2X9_9SPHN</name>
<dbReference type="AlphaFoldDB" id="A0A975Q2X9"/>
<evidence type="ECO:0008006" key="5">
    <source>
        <dbReference type="Google" id="ProtNLM"/>
    </source>
</evidence>
<accession>A0A975Q2X9</accession>
<dbReference type="RefSeq" id="WP_212610603.1">
    <property type="nucleotide sequence ID" value="NZ_CP073910.1"/>
</dbReference>
<reference evidence="3" key="1">
    <citation type="submission" date="2021-04" db="EMBL/GenBank/DDBJ databases">
        <title>Isolation of p-tert-butylphenol degrading bacteria Sphingobium phenoxybenzoativorans Tas13 from active sludge.</title>
        <authorList>
            <person name="Li Y."/>
        </authorList>
    </citation>
    <scope>NUCLEOTIDE SEQUENCE</scope>
    <source>
        <strain evidence="3">Tas13</strain>
    </source>
</reference>
<dbReference type="EMBL" id="CP073910">
    <property type="protein sequence ID" value="QUT07465.1"/>
    <property type="molecule type" value="Genomic_DNA"/>
</dbReference>
<evidence type="ECO:0000256" key="1">
    <source>
        <dbReference type="SAM" id="MobiDB-lite"/>
    </source>
</evidence>
<protein>
    <recommendedName>
        <fullName evidence="5">L,D-transpeptidase</fullName>
    </recommendedName>
</protein>
<feature type="compositionally biased region" description="Basic residues" evidence="1">
    <location>
        <begin position="47"/>
        <end position="58"/>
    </location>
</feature>
<evidence type="ECO:0000313" key="3">
    <source>
        <dbReference type="EMBL" id="QUT07465.1"/>
    </source>
</evidence>
<evidence type="ECO:0000256" key="2">
    <source>
        <dbReference type="SAM" id="SignalP"/>
    </source>
</evidence>
<dbReference type="KEGG" id="spph:KFK14_08755"/>
<keyword evidence="4" id="KW-1185">Reference proteome</keyword>
<feature type="chain" id="PRO_5037517233" description="L,D-transpeptidase" evidence="2">
    <location>
        <begin position="22"/>
        <end position="280"/>
    </location>
</feature>
<gene>
    <name evidence="3" type="ORF">KFK14_08755</name>
</gene>
<sequence>MISARWALVGLTLFTPVSMQAANAVRAPSAAAAKPAAKKAAATNKAPAKKPPAKKAAPKRQAAAAPAAVKAEPFVPDVAPSDAVLRVSDWVAQSKDNGPLPYAIIDKNAARLYLFNSKGEMRGDAAILLGIAAGDDASPGVGGKTLAALGPAEKTTPAGRFIAKYGVAAGGVKVLWVDYSTSVAIHPLVKGTKAERRAERLYSPETDDNRISFGCINVPPTFYAQKVRPFFRRKGGVVYILPDTKTMEDVFPRLHVFPFVSRANPAAPAAQEASAPSVQP</sequence>
<feature type="signal peptide" evidence="2">
    <location>
        <begin position="1"/>
        <end position="21"/>
    </location>
</feature>
<organism evidence="3 4">
    <name type="scientific">Sphingobium phenoxybenzoativorans</name>
    <dbReference type="NCBI Taxonomy" id="1592790"/>
    <lineage>
        <taxon>Bacteria</taxon>
        <taxon>Pseudomonadati</taxon>
        <taxon>Pseudomonadota</taxon>
        <taxon>Alphaproteobacteria</taxon>
        <taxon>Sphingomonadales</taxon>
        <taxon>Sphingomonadaceae</taxon>
        <taxon>Sphingobium</taxon>
    </lineage>
</organism>
<evidence type="ECO:0000313" key="4">
    <source>
        <dbReference type="Proteomes" id="UP000681425"/>
    </source>
</evidence>
<proteinExistence type="predicted"/>
<feature type="compositionally biased region" description="Low complexity" evidence="1">
    <location>
        <begin position="36"/>
        <end position="46"/>
    </location>
</feature>
<dbReference type="Proteomes" id="UP000681425">
    <property type="component" value="Chromosome"/>
</dbReference>